<dbReference type="InterPro" id="IPR055346">
    <property type="entry name" value="Fe-S_cluster_assembly_SufBD"/>
</dbReference>
<dbReference type="NCBIfam" id="TIGR01981">
    <property type="entry name" value="sufD"/>
    <property type="match status" value="1"/>
</dbReference>
<dbReference type="PANTHER" id="PTHR43575:SF1">
    <property type="entry name" value="PROTEIN ABCI7, CHLOROPLASTIC"/>
    <property type="match status" value="1"/>
</dbReference>
<dbReference type="InterPro" id="IPR045595">
    <property type="entry name" value="SufBD_N"/>
</dbReference>
<name>A0AAP2CK55_9BACT</name>
<dbReference type="EMBL" id="JAHCMY010000009">
    <property type="protein sequence ID" value="MBS9525179.1"/>
    <property type="molecule type" value="Genomic_DNA"/>
</dbReference>
<comment type="caution">
    <text evidence="4">The sequence shown here is derived from an EMBL/GenBank/DDBJ whole genome shotgun (WGS) entry which is preliminary data.</text>
</comment>
<evidence type="ECO:0000259" key="3">
    <source>
        <dbReference type="Pfam" id="PF19295"/>
    </source>
</evidence>
<protein>
    <submittedName>
        <fullName evidence="4">Fe-S cluster assembly protein SufD</fullName>
    </submittedName>
</protein>
<evidence type="ECO:0000259" key="2">
    <source>
        <dbReference type="Pfam" id="PF01458"/>
    </source>
</evidence>
<proteinExistence type="inferred from homology"/>
<accession>A0AAP2CK55</accession>
<dbReference type="AlphaFoldDB" id="A0AAP2CK55"/>
<dbReference type="InterPro" id="IPR011542">
    <property type="entry name" value="SUF_FeS_clus_asmbl_SufD"/>
</dbReference>
<comment type="similarity">
    <text evidence="1">Belongs to the iron-sulfur cluster assembly SufBD family.</text>
</comment>
<feature type="domain" description="SUF system FeS cluster assembly SufBD N-terminal" evidence="3">
    <location>
        <begin position="22"/>
        <end position="150"/>
    </location>
</feature>
<dbReference type="RefSeq" id="WP_213946036.1">
    <property type="nucleotide sequence ID" value="NZ_JAHCMY010000009.1"/>
</dbReference>
<dbReference type="GO" id="GO:0016226">
    <property type="term" value="P:iron-sulfur cluster assembly"/>
    <property type="evidence" value="ECO:0007669"/>
    <property type="project" value="InterPro"/>
</dbReference>
<reference evidence="4 5" key="1">
    <citation type="submission" date="2021-05" db="EMBL/GenBank/DDBJ databases">
        <authorList>
            <person name="Zhang Z.D."/>
            <person name="Osman G."/>
        </authorList>
    </citation>
    <scope>NUCLEOTIDE SEQUENCE [LARGE SCALE GENOMIC DNA]</scope>
    <source>
        <strain evidence="4 5">KCTC 32217</strain>
    </source>
</reference>
<dbReference type="InterPro" id="IPR000825">
    <property type="entry name" value="SUF_FeS_clus_asmbl_SufBD_core"/>
</dbReference>
<dbReference type="Pfam" id="PF19295">
    <property type="entry name" value="SufBD_N"/>
    <property type="match status" value="1"/>
</dbReference>
<keyword evidence="5" id="KW-1185">Reference proteome</keyword>
<dbReference type="SUPFAM" id="SSF101960">
    <property type="entry name" value="Stabilizer of iron transporter SufD"/>
    <property type="match status" value="1"/>
</dbReference>
<evidence type="ECO:0000313" key="4">
    <source>
        <dbReference type="EMBL" id="MBS9525179.1"/>
    </source>
</evidence>
<evidence type="ECO:0000313" key="5">
    <source>
        <dbReference type="Proteomes" id="UP001319104"/>
    </source>
</evidence>
<sequence length="417" mass="46511">MTTITKDNITDSLLATVHPNGNSEAAQVIRENGFPTTKHEEYKFTNITKRIESKIQSFQQAKPLGLTQQDVSKAMIKDLDADVVVFNNGQFSAELSSLGEGYAVTNVTNSEAPFSIKDLYDDSYLALNKASFEKGVFIQIPKNKVLDKPVLLLNLVKANDGQLITPKLWIDCAENTEAVFIEQTVSQDEQAYLLNGSVEIKTASNSHIHYYRVQNQNNEALEVNNLLTDIHRDSTFTSFVLSLEGDMIRNNVTLNLLDSGCEGNMYGLYLLGGKTHVDNHTNVDHTKPHSESNELYKGVLADTSRGVFNGKIFVREDAQKTNAFQQNNNILLSDEATINTKPQLEIWADDVKCSHGCTTGQLDEEALFYLQARGIDKKQGKALLLYAFAGDVLEHLKIEAFKEYCIDLVQKKLGTNF</sequence>
<dbReference type="PANTHER" id="PTHR43575">
    <property type="entry name" value="PROTEIN ABCI7, CHLOROPLASTIC"/>
    <property type="match status" value="1"/>
</dbReference>
<gene>
    <name evidence="4" type="primary">sufD</name>
    <name evidence="4" type="ORF">KI659_14255</name>
</gene>
<evidence type="ECO:0000256" key="1">
    <source>
        <dbReference type="ARBA" id="ARBA00043967"/>
    </source>
</evidence>
<dbReference type="InterPro" id="IPR037284">
    <property type="entry name" value="SUF_FeS_clus_asmbl_SufBD_sf"/>
</dbReference>
<organism evidence="4 5">
    <name type="scientific">Litoribacter ruber</name>
    <dbReference type="NCBI Taxonomy" id="702568"/>
    <lineage>
        <taxon>Bacteria</taxon>
        <taxon>Pseudomonadati</taxon>
        <taxon>Bacteroidota</taxon>
        <taxon>Cytophagia</taxon>
        <taxon>Cytophagales</taxon>
        <taxon>Cyclobacteriaceae</taxon>
        <taxon>Litoribacter</taxon>
    </lineage>
</organism>
<dbReference type="Proteomes" id="UP001319104">
    <property type="component" value="Unassembled WGS sequence"/>
</dbReference>
<dbReference type="Pfam" id="PF01458">
    <property type="entry name" value="SUFBD_core"/>
    <property type="match status" value="1"/>
</dbReference>
<feature type="domain" description="SUF system FeS cluster assembly SufBD core" evidence="2">
    <location>
        <begin position="160"/>
        <end position="388"/>
    </location>
</feature>